<reference evidence="2" key="1">
    <citation type="journal article" date="2019" name="Int. J. Syst. Evol. Microbiol.">
        <title>The Global Catalogue of Microorganisms (GCM) 10K type strain sequencing project: providing services to taxonomists for standard genome sequencing and annotation.</title>
        <authorList>
            <consortium name="The Broad Institute Genomics Platform"/>
            <consortium name="The Broad Institute Genome Sequencing Center for Infectious Disease"/>
            <person name="Wu L."/>
            <person name="Ma J."/>
        </authorList>
    </citation>
    <scope>NUCLEOTIDE SEQUENCE [LARGE SCALE GENOMIC DNA]</scope>
    <source>
        <strain evidence="2">JCM 16365</strain>
    </source>
</reference>
<name>A0ABP6BH56_9MICO</name>
<dbReference type="Proteomes" id="UP001500274">
    <property type="component" value="Unassembled WGS sequence"/>
</dbReference>
<proteinExistence type="predicted"/>
<sequence>MWCESQEERWEVLWLEFSGQVEKLWAQPVAITFGHGSRLSGYSHFPDLMALFTDGSYGLLDVRPADLIDDAARVQFGETAAVCDALGWRYRVLTGHDKRATGNLDSLSASRHDRCRPGHKTESLILSAARGGRSRGDLCQIASPDCPPLACAWVDNLAWRRLLHVDLGGVFSSETVYATTEAASAGAAA</sequence>
<keyword evidence="2" id="KW-1185">Reference proteome</keyword>
<evidence type="ECO:0000313" key="2">
    <source>
        <dbReference type="Proteomes" id="UP001500274"/>
    </source>
</evidence>
<protein>
    <submittedName>
        <fullName evidence="1">Uncharacterized protein</fullName>
    </submittedName>
</protein>
<gene>
    <name evidence="1" type="ORF">GCM10009862_05770</name>
</gene>
<evidence type="ECO:0000313" key="1">
    <source>
        <dbReference type="EMBL" id="GAA2569840.1"/>
    </source>
</evidence>
<comment type="caution">
    <text evidence="1">The sequence shown here is derived from an EMBL/GenBank/DDBJ whole genome shotgun (WGS) entry which is preliminary data.</text>
</comment>
<accession>A0ABP6BH56</accession>
<organism evidence="1 2">
    <name type="scientific">Microbacterium binotii</name>
    <dbReference type="NCBI Taxonomy" id="462710"/>
    <lineage>
        <taxon>Bacteria</taxon>
        <taxon>Bacillati</taxon>
        <taxon>Actinomycetota</taxon>
        <taxon>Actinomycetes</taxon>
        <taxon>Micrococcales</taxon>
        <taxon>Microbacteriaceae</taxon>
        <taxon>Microbacterium</taxon>
    </lineage>
</organism>
<dbReference type="EMBL" id="BAAARI010000003">
    <property type="protein sequence ID" value="GAA2569840.1"/>
    <property type="molecule type" value="Genomic_DNA"/>
</dbReference>